<dbReference type="EMBL" id="CM032185">
    <property type="protein sequence ID" value="KAG7092040.1"/>
    <property type="molecule type" value="Genomic_DNA"/>
</dbReference>
<dbReference type="AlphaFoldDB" id="A0A9P7RYI1"/>
<dbReference type="KEGG" id="more:E1B28_008421"/>
<dbReference type="RefSeq" id="XP_043008510.1">
    <property type="nucleotide sequence ID" value="XM_043153226.1"/>
</dbReference>
<comment type="caution">
    <text evidence="2">The sequence shown here is derived from an EMBL/GenBank/DDBJ whole genome shotgun (WGS) entry which is preliminary data.</text>
</comment>
<organism evidence="2 3">
    <name type="scientific">Marasmius oreades</name>
    <name type="common">fairy-ring Marasmius</name>
    <dbReference type="NCBI Taxonomy" id="181124"/>
    <lineage>
        <taxon>Eukaryota</taxon>
        <taxon>Fungi</taxon>
        <taxon>Dikarya</taxon>
        <taxon>Basidiomycota</taxon>
        <taxon>Agaricomycotina</taxon>
        <taxon>Agaricomycetes</taxon>
        <taxon>Agaricomycetidae</taxon>
        <taxon>Agaricales</taxon>
        <taxon>Marasmiineae</taxon>
        <taxon>Marasmiaceae</taxon>
        <taxon>Marasmius</taxon>
    </lineage>
</organism>
<feature type="region of interest" description="Disordered" evidence="1">
    <location>
        <begin position="1"/>
        <end position="70"/>
    </location>
</feature>
<name>A0A9P7RYI1_9AGAR</name>
<accession>A0A9P7RYI1</accession>
<evidence type="ECO:0000313" key="3">
    <source>
        <dbReference type="Proteomes" id="UP001049176"/>
    </source>
</evidence>
<dbReference type="Proteomes" id="UP001049176">
    <property type="component" value="Chromosome 5"/>
</dbReference>
<evidence type="ECO:0000256" key="1">
    <source>
        <dbReference type="SAM" id="MobiDB-lite"/>
    </source>
</evidence>
<feature type="compositionally biased region" description="Polar residues" evidence="1">
    <location>
        <begin position="24"/>
        <end position="43"/>
    </location>
</feature>
<reference evidence="2" key="1">
    <citation type="journal article" date="2021" name="Genome Biol. Evol.">
        <title>The assembled and annotated genome of the fairy-ring fungus Marasmius oreades.</title>
        <authorList>
            <person name="Hiltunen M."/>
            <person name="Ament-Velasquez S.L."/>
            <person name="Johannesson H."/>
        </authorList>
    </citation>
    <scope>NUCLEOTIDE SEQUENCE</scope>
    <source>
        <strain evidence="2">03SP1</strain>
    </source>
</reference>
<evidence type="ECO:0000313" key="2">
    <source>
        <dbReference type="EMBL" id="KAG7092040.1"/>
    </source>
</evidence>
<dbReference type="GeneID" id="66077497"/>
<feature type="compositionally biased region" description="Polar residues" evidence="1">
    <location>
        <begin position="56"/>
        <end position="70"/>
    </location>
</feature>
<proteinExistence type="predicted"/>
<sequence length="70" mass="7564">MPFNFGHRGTANVHGGTFNDVAGDQNNTTNKNSHNVKDSYNTKTESHQAVMGTGNRVGSDTNKNNKNTGR</sequence>
<keyword evidence="3" id="KW-1185">Reference proteome</keyword>
<gene>
    <name evidence="2" type="ORF">E1B28_008421</name>
</gene>
<protein>
    <submittedName>
        <fullName evidence="2">Uncharacterized protein</fullName>
    </submittedName>
</protein>